<name>A0A7G1G700_9BACT</name>
<dbReference type="InterPro" id="IPR023862">
    <property type="entry name" value="CHP03960_rSAM"/>
</dbReference>
<organism evidence="2 3">
    <name type="scientific">Tepiditoga spiralis</name>
    <dbReference type="NCBI Taxonomy" id="2108365"/>
    <lineage>
        <taxon>Bacteria</taxon>
        <taxon>Thermotogati</taxon>
        <taxon>Thermotogota</taxon>
        <taxon>Thermotogae</taxon>
        <taxon>Petrotogales</taxon>
        <taxon>Petrotogaceae</taxon>
        <taxon>Tepiditoga</taxon>
    </lineage>
</organism>
<dbReference type="CDD" id="cd01335">
    <property type="entry name" value="Radical_SAM"/>
    <property type="match status" value="1"/>
</dbReference>
<dbReference type="Proteomes" id="UP000516361">
    <property type="component" value="Chromosome"/>
</dbReference>
<sequence length="595" mass="69092">MNISKFLFSTDVLHNVLKPGRYIGGEYNEIIKDKTKLKIAICFPDIYDIGMSHTGFQILYNLFNYYDSVSAERVFLPWIDMIEKMEKYKIPLYSLETYTPVKNFDLLGITLQYELSYPNILKILSMSDIPIYSKDRKEEDPIVLGGGPCSSNPEPVAPFFDAFFIGDGEEIVKNIVEVFNKFKSREQRLIELSKLKGIYVPKLNKPILKNGLLVHDKNKIINSIKLSDLNNFKFPINQIVSNIKIVHLRAIVEIMRGCNRGCRFCHAGMFYRPTRERSVENMEKIIYEILENTGFHEISLLSLSTLDYSMLNELIDRILPYLNEKHVSLSLPSSRVDKFSVELSSKLSSGRKAGLTFAPEAGSQKMRDIINKGIDEKEIFDVVKTAKENGWNRIKLYFMIGLPNETEEDVEEIVKLAKNLKKHSKLKEITVNISVFIPKPHTPFQYSKFEDLKSLKNKIKILYQLKKYKIRVNIQDPYQSYVEAIFALGDQNVSKILYDIVFEENSIFQQWDENFNFNSWARIFNKNEFDASKYLNGFNDILPWDFINTGVSKEFLKNEWEKSKNIEKTEDCRWSSCSMCGVCNKNLKVIVNKEQ</sequence>
<dbReference type="SFLD" id="SFLDS00029">
    <property type="entry name" value="Radical_SAM"/>
    <property type="match status" value="1"/>
</dbReference>
<evidence type="ECO:0000313" key="2">
    <source>
        <dbReference type="EMBL" id="BBE30687.1"/>
    </source>
</evidence>
<dbReference type="SUPFAM" id="SSF102114">
    <property type="entry name" value="Radical SAM enzymes"/>
    <property type="match status" value="1"/>
</dbReference>
<dbReference type="InterPro" id="IPR058240">
    <property type="entry name" value="rSAM_sf"/>
</dbReference>
<reference evidence="2 3" key="1">
    <citation type="submission" date="2018-06" db="EMBL/GenBank/DDBJ databases">
        <title>Genome sequencing of Oceanotoga sp. sy52.</title>
        <authorList>
            <person name="Mori K."/>
        </authorList>
    </citation>
    <scope>NUCLEOTIDE SEQUENCE [LARGE SCALE GENOMIC DNA]</scope>
    <source>
        <strain evidence="3">sy52</strain>
    </source>
</reference>
<dbReference type="Gene3D" id="3.80.30.20">
    <property type="entry name" value="tm_1862 like domain"/>
    <property type="match status" value="1"/>
</dbReference>
<dbReference type="NCBIfam" id="TIGR03960">
    <property type="entry name" value="rSAM_fuse_unch"/>
    <property type="match status" value="1"/>
</dbReference>
<dbReference type="GO" id="GO:0051536">
    <property type="term" value="F:iron-sulfur cluster binding"/>
    <property type="evidence" value="ECO:0007669"/>
    <property type="project" value="InterPro"/>
</dbReference>
<keyword evidence="3" id="KW-1185">Reference proteome</keyword>
<dbReference type="PANTHER" id="PTHR42731">
    <property type="entry name" value="SLL1084 PROTEIN"/>
    <property type="match status" value="1"/>
</dbReference>
<dbReference type="KEGG" id="ocy:OSSY52_08280"/>
<protein>
    <submittedName>
        <fullName evidence="2">B12-binding domain-containing radical SAM protein</fullName>
    </submittedName>
</protein>
<dbReference type="GO" id="GO:0003824">
    <property type="term" value="F:catalytic activity"/>
    <property type="evidence" value="ECO:0007669"/>
    <property type="project" value="InterPro"/>
</dbReference>
<dbReference type="EMBL" id="AP018712">
    <property type="protein sequence ID" value="BBE30687.1"/>
    <property type="molecule type" value="Genomic_DNA"/>
</dbReference>
<evidence type="ECO:0000313" key="3">
    <source>
        <dbReference type="Proteomes" id="UP000516361"/>
    </source>
</evidence>
<dbReference type="InterPro" id="IPR023404">
    <property type="entry name" value="rSAM_horseshoe"/>
</dbReference>
<dbReference type="RefSeq" id="WP_190615760.1">
    <property type="nucleotide sequence ID" value="NZ_AP018712.1"/>
</dbReference>
<dbReference type="PANTHER" id="PTHR42731:SF1">
    <property type="entry name" value="RADICAL SAM DOMAIN PROTEIN"/>
    <property type="match status" value="1"/>
</dbReference>
<dbReference type="Pfam" id="PF19864">
    <property type="entry name" value="Radical_SAM_N2"/>
    <property type="match status" value="1"/>
</dbReference>
<dbReference type="AlphaFoldDB" id="A0A7G1G700"/>
<dbReference type="Pfam" id="PF04055">
    <property type="entry name" value="Radical_SAM"/>
    <property type="match status" value="1"/>
</dbReference>
<dbReference type="PROSITE" id="PS51918">
    <property type="entry name" value="RADICAL_SAM"/>
    <property type="match status" value="1"/>
</dbReference>
<dbReference type="SFLD" id="SFLDG01082">
    <property type="entry name" value="B12-binding_domain_containing"/>
    <property type="match status" value="1"/>
</dbReference>
<gene>
    <name evidence="2" type="ORF">OSSY52_08280</name>
</gene>
<dbReference type="InterPro" id="IPR007197">
    <property type="entry name" value="rSAM"/>
</dbReference>
<evidence type="ECO:0000259" key="1">
    <source>
        <dbReference type="PROSITE" id="PS51918"/>
    </source>
</evidence>
<accession>A0A7G1G700</accession>
<feature type="domain" description="Radical SAM core" evidence="1">
    <location>
        <begin position="244"/>
        <end position="475"/>
    </location>
</feature>
<dbReference type="SMART" id="SM00729">
    <property type="entry name" value="Elp3"/>
    <property type="match status" value="1"/>
</dbReference>
<dbReference type="InterPro" id="IPR045784">
    <property type="entry name" value="Radical_SAM_N2"/>
</dbReference>
<dbReference type="InParanoid" id="A0A7G1G700"/>
<dbReference type="InterPro" id="IPR006638">
    <property type="entry name" value="Elp3/MiaA/NifB-like_rSAM"/>
</dbReference>
<proteinExistence type="predicted"/>